<protein>
    <submittedName>
        <fullName evidence="1">Uncharacterized protein</fullName>
    </submittedName>
</protein>
<evidence type="ECO:0000313" key="1">
    <source>
        <dbReference type="EMBL" id="GFR78251.1"/>
    </source>
</evidence>
<name>A0AAV4FZ79_9GAST</name>
<gene>
    <name evidence="1" type="ORF">ElyMa_005846000</name>
</gene>
<accession>A0AAV4FZ79</accession>
<sequence length="111" mass="12400">MAGHLLLNADHRKTFIRCPFDLQGKIKLKYLPFGFHCINCTLIVPQSDRQDIAFYMRGVFGQKTIKFEIDRTLGFKSSGDGFVVQYNGRLSNDDSLTTVRSNGGKLDAPGA</sequence>
<organism evidence="1 2">
    <name type="scientific">Elysia marginata</name>
    <dbReference type="NCBI Taxonomy" id="1093978"/>
    <lineage>
        <taxon>Eukaryota</taxon>
        <taxon>Metazoa</taxon>
        <taxon>Spiralia</taxon>
        <taxon>Lophotrochozoa</taxon>
        <taxon>Mollusca</taxon>
        <taxon>Gastropoda</taxon>
        <taxon>Heterobranchia</taxon>
        <taxon>Euthyneura</taxon>
        <taxon>Panpulmonata</taxon>
        <taxon>Sacoglossa</taxon>
        <taxon>Placobranchoidea</taxon>
        <taxon>Plakobranchidae</taxon>
        <taxon>Elysia</taxon>
    </lineage>
</organism>
<keyword evidence="2" id="KW-1185">Reference proteome</keyword>
<dbReference type="EMBL" id="BMAT01011731">
    <property type="protein sequence ID" value="GFR78251.1"/>
    <property type="molecule type" value="Genomic_DNA"/>
</dbReference>
<reference evidence="1 2" key="1">
    <citation type="journal article" date="2021" name="Elife">
        <title>Chloroplast acquisition without the gene transfer in kleptoplastic sea slugs, Plakobranchus ocellatus.</title>
        <authorList>
            <person name="Maeda T."/>
            <person name="Takahashi S."/>
            <person name="Yoshida T."/>
            <person name="Shimamura S."/>
            <person name="Takaki Y."/>
            <person name="Nagai Y."/>
            <person name="Toyoda A."/>
            <person name="Suzuki Y."/>
            <person name="Arimoto A."/>
            <person name="Ishii H."/>
            <person name="Satoh N."/>
            <person name="Nishiyama T."/>
            <person name="Hasebe M."/>
            <person name="Maruyama T."/>
            <person name="Minagawa J."/>
            <person name="Obokata J."/>
            <person name="Shigenobu S."/>
        </authorList>
    </citation>
    <scope>NUCLEOTIDE SEQUENCE [LARGE SCALE GENOMIC DNA]</scope>
</reference>
<comment type="caution">
    <text evidence="1">The sequence shown here is derived from an EMBL/GenBank/DDBJ whole genome shotgun (WGS) entry which is preliminary data.</text>
</comment>
<dbReference type="AlphaFoldDB" id="A0AAV4FZ79"/>
<proteinExistence type="predicted"/>
<evidence type="ECO:0000313" key="2">
    <source>
        <dbReference type="Proteomes" id="UP000762676"/>
    </source>
</evidence>
<dbReference type="Proteomes" id="UP000762676">
    <property type="component" value="Unassembled WGS sequence"/>
</dbReference>